<evidence type="ECO:0000313" key="3">
    <source>
        <dbReference type="Proteomes" id="UP001200247"/>
    </source>
</evidence>
<accession>A0ABD4SLG0</accession>
<evidence type="ECO:0000313" key="2">
    <source>
        <dbReference type="EMBL" id="MCG9024493.1"/>
    </source>
</evidence>
<dbReference type="RefSeq" id="WP_239893356.1">
    <property type="nucleotide sequence ID" value="NZ_JAJAXM010000002.1"/>
</dbReference>
<evidence type="ECO:0000256" key="1">
    <source>
        <dbReference type="SAM" id="MobiDB-lite"/>
    </source>
</evidence>
<feature type="region of interest" description="Disordered" evidence="1">
    <location>
        <begin position="36"/>
        <end position="59"/>
    </location>
</feature>
<sequence length="59" mass="6330">MTMLLASAAKMARRAVALRIAISPFGVINEIPRRLDDGTTGEDGSLTALIHSPLPVEER</sequence>
<protein>
    <submittedName>
        <fullName evidence="2">Uncharacterized protein</fullName>
    </submittedName>
</protein>
<proteinExistence type="predicted"/>
<comment type="caution">
    <text evidence="2">The sequence shown here is derived from an EMBL/GenBank/DDBJ whole genome shotgun (WGS) entry which is preliminary data.</text>
</comment>
<organism evidence="2 3">
    <name type="scientific">Laribacter hongkongensis</name>
    <dbReference type="NCBI Taxonomy" id="168471"/>
    <lineage>
        <taxon>Bacteria</taxon>
        <taxon>Pseudomonadati</taxon>
        <taxon>Pseudomonadota</taxon>
        <taxon>Betaproteobacteria</taxon>
        <taxon>Neisseriales</taxon>
        <taxon>Aquaspirillaceae</taxon>
        <taxon>Laribacter</taxon>
    </lineage>
</organism>
<dbReference type="Proteomes" id="UP001200247">
    <property type="component" value="Unassembled WGS sequence"/>
</dbReference>
<gene>
    <name evidence="2" type="ORF">LH440_00975</name>
</gene>
<dbReference type="AlphaFoldDB" id="A0ABD4SLG0"/>
<dbReference type="EMBL" id="JAJAXM010000002">
    <property type="protein sequence ID" value="MCG9024493.1"/>
    <property type="molecule type" value="Genomic_DNA"/>
</dbReference>
<name>A0ABD4SLG0_9NEIS</name>
<reference evidence="2 3" key="1">
    <citation type="submission" date="2021-10" db="EMBL/GenBank/DDBJ databases">
        <title>Whole-genome sequencing analysis of Laribacter hongkongensis: virulence gene profiles, carbohydrate-active enzyme prediction, and antimicrobial resistance characterization.</title>
        <authorList>
            <person name="Yuan P."/>
            <person name="Zhan Y."/>
            <person name="Chen D."/>
        </authorList>
    </citation>
    <scope>NUCLEOTIDE SEQUENCE [LARGE SCALE GENOMIC DNA]</scope>
    <source>
        <strain evidence="2 3">W67</strain>
    </source>
</reference>